<dbReference type="GeneID" id="41322308"/>
<dbReference type="InterPro" id="IPR000086">
    <property type="entry name" value="NUDIX_hydrolase_dom"/>
</dbReference>
<dbReference type="PROSITE" id="PS51462">
    <property type="entry name" value="NUDIX"/>
    <property type="match status" value="1"/>
</dbReference>
<gene>
    <name evidence="3" type="ORF">BKD89_07550</name>
</gene>
<evidence type="ECO:0000313" key="4">
    <source>
        <dbReference type="Proteomes" id="UP000273278"/>
    </source>
</evidence>
<dbReference type="GO" id="GO:0006754">
    <property type="term" value="P:ATP biosynthetic process"/>
    <property type="evidence" value="ECO:0007669"/>
    <property type="project" value="TreeGrafter"/>
</dbReference>
<reference evidence="3 4" key="1">
    <citation type="submission" date="2016-10" db="EMBL/GenBank/DDBJ databases">
        <title>Complete genome of the TMA-utilizing, human hosted archaeon Methanomethylophilus alvus Gen. nov, sp. nov., strain Mx-05, derived from a pure culture.</title>
        <authorList>
            <person name="Brugere J.-F."/>
            <person name="Ben Hania W."/>
            <person name="Chaudhary P.P."/>
            <person name="Gaci N."/>
            <person name="Borrel G."/>
            <person name="Cao Van Tuat L."/>
            <person name="Fardeau M.-L."/>
            <person name="Harris H.M.B."/>
            <person name="O'Toole P.W."/>
            <person name="Ollivier B."/>
        </authorList>
    </citation>
    <scope>NUCLEOTIDE SEQUENCE [LARGE SCALE GENOMIC DNA]</scope>
    <source>
        <strain evidence="3 4">Mx-05</strain>
    </source>
</reference>
<keyword evidence="1" id="KW-0378">Hydrolase</keyword>
<proteinExistence type="predicted"/>
<dbReference type="AlphaFoldDB" id="A0A3G3IJA9"/>
<dbReference type="GO" id="GO:0006167">
    <property type="term" value="P:AMP biosynthetic process"/>
    <property type="evidence" value="ECO:0007669"/>
    <property type="project" value="TreeGrafter"/>
</dbReference>
<dbReference type="PROSITE" id="PS00893">
    <property type="entry name" value="NUDIX_BOX"/>
    <property type="match status" value="1"/>
</dbReference>
<accession>A0A3G3IJA9</accession>
<name>A0A3G3IJA9_9ARCH</name>
<dbReference type="PANTHER" id="PTHR21340:SF0">
    <property type="entry name" value="BIS(5'-NUCLEOSYL)-TETRAPHOSPHATASE [ASYMMETRICAL]"/>
    <property type="match status" value="1"/>
</dbReference>
<protein>
    <submittedName>
        <fullName evidence="3">ADP-ribose pyrophosphatase</fullName>
    </submittedName>
</protein>
<dbReference type="PANTHER" id="PTHR21340">
    <property type="entry name" value="DIADENOSINE 5,5-P1,P4-TETRAPHOSPHATE PYROPHOSPHOHYDROLASE MUTT"/>
    <property type="match status" value="1"/>
</dbReference>
<dbReference type="InterPro" id="IPR015797">
    <property type="entry name" value="NUDIX_hydrolase-like_dom_sf"/>
</dbReference>
<dbReference type="Proteomes" id="UP000273278">
    <property type="component" value="Chromosome"/>
</dbReference>
<dbReference type="OMA" id="FLMVRHA"/>
<dbReference type="Gene3D" id="3.90.79.10">
    <property type="entry name" value="Nucleoside Triphosphate Pyrophosphohydrolase"/>
    <property type="match status" value="1"/>
</dbReference>
<feature type="domain" description="Nudix hydrolase" evidence="2">
    <location>
        <begin position="4"/>
        <end position="123"/>
    </location>
</feature>
<dbReference type="EMBL" id="CP017686">
    <property type="protein sequence ID" value="AYQ55644.1"/>
    <property type="molecule type" value="Genomic_DNA"/>
</dbReference>
<evidence type="ECO:0000313" key="3">
    <source>
        <dbReference type="EMBL" id="AYQ55644.1"/>
    </source>
</evidence>
<dbReference type="GO" id="GO:0004081">
    <property type="term" value="F:bis(5'-nucleosyl)-tetraphosphatase (asymmetrical) activity"/>
    <property type="evidence" value="ECO:0007669"/>
    <property type="project" value="TreeGrafter"/>
</dbReference>
<sequence>MNGDTDDTIYTIAFKDGLFLMVWNPKRKGWEMPGGHVKTGETRIEGAKREFEEESGWTVDIKEVRDLGHCRVCAGILGDRISADHEMTVRLFAELPDELSFPRDEYMDTVPWAKGVIDDADVS</sequence>
<dbReference type="Pfam" id="PF00293">
    <property type="entry name" value="NUDIX"/>
    <property type="match status" value="1"/>
</dbReference>
<organism evidence="3 4">
    <name type="scientific">Methanomethylophilus alvi</name>
    <dbReference type="NCBI Taxonomy" id="1291540"/>
    <lineage>
        <taxon>Archaea</taxon>
        <taxon>Methanobacteriati</taxon>
        <taxon>Thermoplasmatota</taxon>
        <taxon>Thermoplasmata</taxon>
        <taxon>Methanomassiliicoccales</taxon>
        <taxon>Methanomethylophilaceae</taxon>
        <taxon>Methanomethylophilus</taxon>
    </lineage>
</organism>
<dbReference type="InterPro" id="IPR051325">
    <property type="entry name" value="Nudix_hydrolase_domain"/>
</dbReference>
<evidence type="ECO:0000259" key="2">
    <source>
        <dbReference type="PROSITE" id="PS51462"/>
    </source>
</evidence>
<evidence type="ECO:0000256" key="1">
    <source>
        <dbReference type="ARBA" id="ARBA00022801"/>
    </source>
</evidence>
<dbReference type="InterPro" id="IPR020084">
    <property type="entry name" value="NUDIX_hydrolase_CS"/>
</dbReference>
<dbReference type="PRINTS" id="PR00502">
    <property type="entry name" value="NUDIXFAMILY"/>
</dbReference>
<dbReference type="SUPFAM" id="SSF55811">
    <property type="entry name" value="Nudix"/>
    <property type="match status" value="1"/>
</dbReference>
<dbReference type="RefSeq" id="WP_015505424.1">
    <property type="nucleotide sequence ID" value="NZ_CAYARL010000009.1"/>
</dbReference>
<dbReference type="InterPro" id="IPR020476">
    <property type="entry name" value="Nudix_hydrolase"/>
</dbReference>